<sequence>MTTLDDLLTAVANLVTAGTFAMAPGALGSDGIRVLVTDSFPLADGKWVLTAVQGPTRQNDAVVLTGTSATLLGVSAPRLALSFDLADAGAAALRIVLTPDPDSWNPGVSFPDWRETAPALTELVLERPRLVWSSLTRPEAAAGLNVAADDVSTKGSLAALAVFPDLRLPQPRGAITGGTPPTTRIVTEPSPALTIGGLSLPLTFTAVAAAEPGPCLEFGSAVHIGHGVPDIAVSARTSDLSGYLILDADLTTASSYALSAFADFLHDAPVADLVRDVLTVPETILLTHLSAVIGLDPARLASVAVTVGTGRSLDVIPGQVSIPSVSATFTVEDPVGRRTISALLAGTFRFLDEYDLEISAYYAKSSIRFDGALDPDTSIQLSRIIEKYVPSATWLPELTLNRLEVSADLRDKQYSFGLAIASDWPIPLGPATFHLTGGSLDLDYQADTGFDGTVTATAALTGRSGEQVASFDASLAVRSTGFELKGVVPEVSLTGLAGAFSGSDVLASSGLPAITLKNSSVLVRHGQDAARELRVTKSASYEFAAATEVSDATLGSVQLFLAARRPGSSALMAAYRNERMAAADTDQAGFVVGIVVAPNWNPGTIWGDIGGVFDYLVIRDAGILVSTDKWAGPFPDLKLPRLPETINPGVTFIGSLLLTDKALSVLSHVLPADVELDLSADINTKKLLDSSIQGILPHPARFHSVDFTKLVVTLTTTRFSVEADVTFTVQDEKVPLVGRGVIGLALPPTLTLSVSIEHWVAPFGISGLTIDEFGLDIGVEDTGLSVGLLGKFLIGAGPDAFALTIGGELTDLYEPSAFVFGLDPTSGHELTLAAIVGQFTGTDLHSVPLLDSIAITRLDCYVVADPNGWTAPNGHLYPKGFGLDADVRFFEWTLEIKAVLGDKGIAAAGSIEPAIVFGKLFALSDATGKTGPHVAIDTTALGKPGTTYFDASGQVELLGLVETFTGHASNDGFAFSFHTDLKLFTTDVSAALSKSGFTGEFEGDYDFDLTLQSDVEVDGITVLPKGFGIHGPRASLDVGCAVSMSAASLHANLDFTWCGVHFNPAMKLTVTADIFTDLGKAILLWISDNAATFFADILDDVKVWLSLLMQGVLWIGQTAVELVRVLFKHFAQSVAQVADAMLDLDKFDIPTLASALVEVCGITMNEALKLLEKNCAITKAANAL</sequence>
<reference evidence="1 2" key="1">
    <citation type="submission" date="2024-10" db="EMBL/GenBank/DDBJ databases">
        <title>The Natural Products Discovery Center: Release of the First 8490 Sequenced Strains for Exploring Actinobacteria Biosynthetic Diversity.</title>
        <authorList>
            <person name="Kalkreuter E."/>
            <person name="Kautsar S.A."/>
            <person name="Yang D."/>
            <person name="Bader C.D."/>
            <person name="Teijaro C.N."/>
            <person name="Fluegel L."/>
            <person name="Davis C.M."/>
            <person name="Simpson J.R."/>
            <person name="Lauterbach L."/>
            <person name="Steele A.D."/>
            <person name="Gui C."/>
            <person name="Meng S."/>
            <person name="Li G."/>
            <person name="Viehrig K."/>
            <person name="Ye F."/>
            <person name="Su P."/>
            <person name="Kiefer A.F."/>
            <person name="Nichols A."/>
            <person name="Cepeda A.J."/>
            <person name="Yan W."/>
            <person name="Fan B."/>
            <person name="Jiang Y."/>
            <person name="Adhikari A."/>
            <person name="Zheng C.-J."/>
            <person name="Schuster L."/>
            <person name="Cowan T.M."/>
            <person name="Smanski M.J."/>
            <person name="Chevrette M.G."/>
            <person name="De Carvalho L.P.S."/>
            <person name="Shen B."/>
        </authorList>
    </citation>
    <scope>NUCLEOTIDE SEQUENCE [LARGE SCALE GENOMIC DNA]</scope>
    <source>
        <strain evidence="1 2">NPDC002593</strain>
    </source>
</reference>
<comment type="caution">
    <text evidence="1">The sequence shown here is derived from an EMBL/GenBank/DDBJ whole genome shotgun (WGS) entry which is preliminary data.</text>
</comment>
<proteinExistence type="predicted"/>
<dbReference type="EMBL" id="JBIAQY010000008">
    <property type="protein sequence ID" value="MFF3570882.1"/>
    <property type="molecule type" value="Genomic_DNA"/>
</dbReference>
<evidence type="ECO:0000313" key="1">
    <source>
        <dbReference type="EMBL" id="MFF3570882.1"/>
    </source>
</evidence>
<dbReference type="RefSeq" id="WP_387405036.1">
    <property type="nucleotide sequence ID" value="NZ_JBIAQY010000008.1"/>
</dbReference>
<keyword evidence="2" id="KW-1185">Reference proteome</keyword>
<dbReference type="Proteomes" id="UP001601992">
    <property type="component" value="Unassembled WGS sequence"/>
</dbReference>
<evidence type="ECO:0000313" key="2">
    <source>
        <dbReference type="Proteomes" id="UP001601992"/>
    </source>
</evidence>
<gene>
    <name evidence="1" type="ORF">ACFYXQ_24155</name>
</gene>
<protein>
    <submittedName>
        <fullName evidence="1">Uncharacterized protein</fullName>
    </submittedName>
</protein>
<organism evidence="1 2">
    <name type="scientific">Nocardia jiangxiensis</name>
    <dbReference type="NCBI Taxonomy" id="282685"/>
    <lineage>
        <taxon>Bacteria</taxon>
        <taxon>Bacillati</taxon>
        <taxon>Actinomycetota</taxon>
        <taxon>Actinomycetes</taxon>
        <taxon>Mycobacteriales</taxon>
        <taxon>Nocardiaceae</taxon>
        <taxon>Nocardia</taxon>
    </lineage>
</organism>
<accession>A0ABW6S3L5</accession>
<name>A0ABW6S3L5_9NOCA</name>